<sequence length="114" mass="13339">MLTLLLRAFIADSYLALSTIIVASFLYVLFHLNHLKVGADIMIQRAPYQVNNNYMSKKSRCVELNFGLLARRQASKVFMLTILNQKLIPCMLKRRMKLRVRQGISVLKMFEIWF</sequence>
<evidence type="ECO:0000313" key="1">
    <source>
        <dbReference type="EMBL" id="WOH02717.1"/>
    </source>
</evidence>
<name>A0A164ZL75_DAUCS</name>
<gene>
    <name evidence="1" type="ORF">DCAR_0522106</name>
</gene>
<dbReference type="Gramene" id="KZM96075">
    <property type="protein sequence ID" value="KZM96075"/>
    <property type="gene ID" value="DCAR_019317"/>
</dbReference>
<dbReference type="AlphaFoldDB" id="A0A164ZL75"/>
<dbReference type="EMBL" id="CP093347">
    <property type="protein sequence ID" value="WOH02717.1"/>
    <property type="molecule type" value="Genomic_DNA"/>
</dbReference>
<evidence type="ECO:0000313" key="2">
    <source>
        <dbReference type="Proteomes" id="UP000077755"/>
    </source>
</evidence>
<reference evidence="1" key="1">
    <citation type="journal article" date="2016" name="Nat. Genet.">
        <title>A high-quality carrot genome assembly provides new insights into carotenoid accumulation and asterid genome evolution.</title>
        <authorList>
            <person name="Iorizzo M."/>
            <person name="Ellison S."/>
            <person name="Senalik D."/>
            <person name="Zeng P."/>
            <person name="Satapoomin P."/>
            <person name="Huang J."/>
            <person name="Bowman M."/>
            <person name="Iovene M."/>
            <person name="Sanseverino W."/>
            <person name="Cavagnaro P."/>
            <person name="Yildiz M."/>
            <person name="Macko-Podgorni A."/>
            <person name="Moranska E."/>
            <person name="Grzebelus E."/>
            <person name="Grzebelus D."/>
            <person name="Ashrafi H."/>
            <person name="Zheng Z."/>
            <person name="Cheng S."/>
            <person name="Spooner D."/>
            <person name="Van Deynze A."/>
            <person name="Simon P."/>
        </authorList>
    </citation>
    <scope>NUCLEOTIDE SEQUENCE</scope>
    <source>
        <tissue evidence="1">Leaf</tissue>
    </source>
</reference>
<reference evidence="1" key="2">
    <citation type="submission" date="2022-03" db="EMBL/GenBank/DDBJ databases">
        <title>Draft title - Genomic analysis of global carrot germplasm unveils the trajectory of domestication and the origin of high carotenoid orange carrot.</title>
        <authorList>
            <person name="Iorizzo M."/>
            <person name="Ellison S."/>
            <person name="Senalik D."/>
            <person name="Macko-Podgorni A."/>
            <person name="Grzebelus D."/>
            <person name="Bostan H."/>
            <person name="Rolling W."/>
            <person name="Curaba J."/>
            <person name="Simon P."/>
        </authorList>
    </citation>
    <scope>NUCLEOTIDE SEQUENCE</scope>
    <source>
        <tissue evidence="1">Leaf</tissue>
    </source>
</reference>
<organism evidence="1 2">
    <name type="scientific">Daucus carota subsp. sativus</name>
    <name type="common">Carrot</name>
    <dbReference type="NCBI Taxonomy" id="79200"/>
    <lineage>
        <taxon>Eukaryota</taxon>
        <taxon>Viridiplantae</taxon>
        <taxon>Streptophyta</taxon>
        <taxon>Embryophyta</taxon>
        <taxon>Tracheophyta</taxon>
        <taxon>Spermatophyta</taxon>
        <taxon>Magnoliopsida</taxon>
        <taxon>eudicotyledons</taxon>
        <taxon>Gunneridae</taxon>
        <taxon>Pentapetalae</taxon>
        <taxon>asterids</taxon>
        <taxon>campanulids</taxon>
        <taxon>Apiales</taxon>
        <taxon>Apiaceae</taxon>
        <taxon>Apioideae</taxon>
        <taxon>Scandiceae</taxon>
        <taxon>Daucinae</taxon>
        <taxon>Daucus</taxon>
        <taxon>Daucus sect. Daucus</taxon>
    </lineage>
</organism>
<dbReference type="Proteomes" id="UP000077755">
    <property type="component" value="Chromosome 5"/>
</dbReference>
<protein>
    <submittedName>
        <fullName evidence="1">Uncharacterized protein</fullName>
    </submittedName>
</protein>
<proteinExistence type="predicted"/>
<accession>A0A164ZL75</accession>
<keyword evidence="2" id="KW-1185">Reference proteome</keyword>